<evidence type="ECO:0000313" key="1">
    <source>
        <dbReference type="EMBL" id="BDI33612.1"/>
    </source>
</evidence>
<reference evidence="1 2" key="1">
    <citation type="journal article" date="2019" name="Int. J. Syst. Evol. Microbiol.">
        <title>Capsulimonas corticalis gen. nov., sp. nov., an aerobic capsulated bacterium, of a novel bacterial order, Capsulimonadales ord. nov., of the class Armatimonadia of the phylum Armatimonadetes.</title>
        <authorList>
            <person name="Li J."/>
            <person name="Kudo C."/>
            <person name="Tonouchi A."/>
        </authorList>
    </citation>
    <scope>NUCLEOTIDE SEQUENCE [LARGE SCALE GENOMIC DNA]</scope>
    <source>
        <strain evidence="1 2">AX-7</strain>
    </source>
</reference>
<dbReference type="EMBL" id="AP025739">
    <property type="protein sequence ID" value="BDI33612.1"/>
    <property type="molecule type" value="Genomic_DNA"/>
</dbReference>
<keyword evidence="2" id="KW-1185">Reference proteome</keyword>
<dbReference type="RefSeq" id="WP_119323057.1">
    <property type="nucleotide sequence ID" value="NZ_AP025739.1"/>
</dbReference>
<evidence type="ECO:0000313" key="2">
    <source>
        <dbReference type="Proteomes" id="UP000287394"/>
    </source>
</evidence>
<organism evidence="1 2">
    <name type="scientific">Capsulimonas corticalis</name>
    <dbReference type="NCBI Taxonomy" id="2219043"/>
    <lineage>
        <taxon>Bacteria</taxon>
        <taxon>Bacillati</taxon>
        <taxon>Armatimonadota</taxon>
        <taxon>Armatimonadia</taxon>
        <taxon>Capsulimonadales</taxon>
        <taxon>Capsulimonadaceae</taxon>
        <taxon>Capsulimonas</taxon>
    </lineage>
</organism>
<dbReference type="KEGG" id="ccot:CCAX7_56630"/>
<dbReference type="AlphaFoldDB" id="A0A402D0H1"/>
<sequence length="462" mass="50650">MRHPTYLLSAFLLILFAAPSHAQLSYPALAPTPTPLHESPALGDLVLIDGQAPEEIFGGRRREVSVGYDDELTVRTDKAGRGVVDDFHSNGRYLALTDPISTRYTLAARSERTDIVALLNEGHSSDIRFAGRSTENAFELSFAGRRGVHWRIGAQEARLAAGGESDIYRNVFHFFTDTPPYRFQDTQRAYWIGAAAALRRGLWAELRIEQMDHPSNISLNDRVNGTSLTLPLGYRSQRYSGAIRLRLSEDWAGAAFVERWTGAGDGDVRREGNRRIGGASNEMSGDQTGLIFWRRLSGTRRLGLSYGEYHTIWSTHGVVPSGGDLSLGIPFVNAVRYDARTRVRERAAGVDWDHAIGAAHRLHLGYRWLEAAPYAEANDSASLLIIDQNGHTQTNTAALHAHVVQAAYSFPFHGLIGSLGATQAIPIADKKHAASSAPSGPPAPKRTSYGGYRLDCAVAYPF</sequence>
<dbReference type="Proteomes" id="UP000287394">
    <property type="component" value="Chromosome"/>
</dbReference>
<name>A0A402D0H1_9BACT</name>
<accession>A0A402D0H1</accession>
<proteinExistence type="predicted"/>
<gene>
    <name evidence="1" type="ORF">CCAX7_56630</name>
</gene>
<protein>
    <submittedName>
        <fullName evidence="1">Uncharacterized protein</fullName>
    </submittedName>
</protein>